<feature type="transmembrane region" description="Helical" evidence="1">
    <location>
        <begin position="6"/>
        <end position="30"/>
    </location>
</feature>
<name>A0ABX5ZM91_STRTE</name>
<dbReference type="Proteomes" id="UP000324308">
    <property type="component" value="Chromosome"/>
</dbReference>
<evidence type="ECO:0000313" key="2">
    <source>
        <dbReference type="EMBL" id="QER84576.1"/>
    </source>
</evidence>
<organism evidence="2 3">
    <name type="scientific">Streptomyces tendae</name>
    <dbReference type="NCBI Taxonomy" id="1932"/>
    <lineage>
        <taxon>Bacteria</taxon>
        <taxon>Bacillati</taxon>
        <taxon>Actinomycetota</taxon>
        <taxon>Actinomycetes</taxon>
        <taxon>Kitasatosporales</taxon>
        <taxon>Streptomycetaceae</taxon>
        <taxon>Streptomyces</taxon>
    </lineage>
</organism>
<dbReference type="EMBL" id="CP043959">
    <property type="protein sequence ID" value="QER84576.1"/>
    <property type="molecule type" value="Genomic_DNA"/>
</dbReference>
<keyword evidence="1" id="KW-1133">Transmembrane helix</keyword>
<protein>
    <submittedName>
        <fullName evidence="2">Uncharacterized protein</fullName>
    </submittedName>
</protein>
<evidence type="ECO:0000256" key="1">
    <source>
        <dbReference type="SAM" id="Phobius"/>
    </source>
</evidence>
<feature type="transmembrane region" description="Helical" evidence="1">
    <location>
        <begin position="51"/>
        <end position="76"/>
    </location>
</feature>
<dbReference type="RefSeq" id="WP_150151017.1">
    <property type="nucleotide sequence ID" value="NZ_CP043959.1"/>
</dbReference>
<evidence type="ECO:0000313" key="3">
    <source>
        <dbReference type="Proteomes" id="UP000324308"/>
    </source>
</evidence>
<keyword evidence="3" id="KW-1185">Reference proteome</keyword>
<keyword evidence="1" id="KW-0812">Transmembrane</keyword>
<accession>A0ABX5ZM91</accession>
<reference evidence="2 3" key="1">
    <citation type="submission" date="2019-09" db="EMBL/GenBank/DDBJ databases">
        <title>Draft genome sequence of the Ebosin-producing strain Streptomyces sp. 139.</title>
        <authorList>
            <person name="Ai L."/>
            <person name="Geng M."/>
            <person name="Ma M."/>
            <person name="Bai L."/>
        </authorList>
    </citation>
    <scope>NUCLEOTIDE SEQUENCE [LARGE SCALE GENOMIC DNA]</scope>
    <source>
        <strain evidence="2 3">139</strain>
    </source>
</reference>
<gene>
    <name evidence="2" type="ORF">F3L20_00710</name>
</gene>
<proteinExistence type="predicted"/>
<sequence length="84" mass="8958">MAFATLVLVSFLVFVVLWLTCAVLGLYGLVLGRAPGRWLRRHVRQPRLWGAGVLLVAAGNFAQPSVTVVGVGLVALGHVVRPTP</sequence>
<keyword evidence="1" id="KW-0472">Membrane</keyword>